<accession>A0A0R1GSL4</accession>
<organism evidence="1 2">
    <name type="scientific">Amylolactobacillus amylotrophicus DSM 20534</name>
    <dbReference type="NCBI Taxonomy" id="1423722"/>
    <lineage>
        <taxon>Bacteria</taxon>
        <taxon>Bacillati</taxon>
        <taxon>Bacillota</taxon>
        <taxon>Bacilli</taxon>
        <taxon>Lactobacillales</taxon>
        <taxon>Lactobacillaceae</taxon>
        <taxon>Amylolactobacillus</taxon>
    </lineage>
</organism>
<gene>
    <name evidence="1" type="ORF">FC62_GL001457</name>
</gene>
<evidence type="ECO:0000313" key="2">
    <source>
        <dbReference type="Proteomes" id="UP000050909"/>
    </source>
</evidence>
<dbReference type="PATRIC" id="fig|1423722.3.peg.1484"/>
<keyword evidence="2" id="KW-1185">Reference proteome</keyword>
<comment type="caution">
    <text evidence="1">The sequence shown here is derived from an EMBL/GenBank/DDBJ whole genome shotgun (WGS) entry which is preliminary data.</text>
</comment>
<dbReference type="AlphaFoldDB" id="A0A0R1GSL4"/>
<evidence type="ECO:0008006" key="3">
    <source>
        <dbReference type="Google" id="ProtNLM"/>
    </source>
</evidence>
<dbReference type="Proteomes" id="UP000050909">
    <property type="component" value="Unassembled WGS sequence"/>
</dbReference>
<evidence type="ECO:0000313" key="1">
    <source>
        <dbReference type="EMBL" id="KRK37115.1"/>
    </source>
</evidence>
<protein>
    <recommendedName>
        <fullName evidence="3">Response regulatory domain-containing protein</fullName>
    </recommendedName>
</protein>
<reference evidence="1 2" key="1">
    <citation type="journal article" date="2015" name="Genome Announc.">
        <title>Expanding the biotechnology potential of lactobacilli through comparative genomics of 213 strains and associated genera.</title>
        <authorList>
            <person name="Sun Z."/>
            <person name="Harris H.M."/>
            <person name="McCann A."/>
            <person name="Guo C."/>
            <person name="Argimon S."/>
            <person name="Zhang W."/>
            <person name="Yang X."/>
            <person name="Jeffery I.B."/>
            <person name="Cooney J.C."/>
            <person name="Kagawa T.F."/>
            <person name="Liu W."/>
            <person name="Song Y."/>
            <person name="Salvetti E."/>
            <person name="Wrobel A."/>
            <person name="Rasinkangas P."/>
            <person name="Parkhill J."/>
            <person name="Rea M.C."/>
            <person name="O'Sullivan O."/>
            <person name="Ritari J."/>
            <person name="Douillard F.P."/>
            <person name="Paul Ross R."/>
            <person name="Yang R."/>
            <person name="Briner A.E."/>
            <person name="Felis G.E."/>
            <person name="de Vos W.M."/>
            <person name="Barrangou R."/>
            <person name="Klaenhammer T.R."/>
            <person name="Caufield P.W."/>
            <person name="Cui Y."/>
            <person name="Zhang H."/>
            <person name="O'Toole P.W."/>
        </authorList>
    </citation>
    <scope>NUCLEOTIDE SEQUENCE [LARGE SCALE GENOMIC DNA]</scope>
    <source>
        <strain evidence="1 2">DSM 20534</strain>
    </source>
</reference>
<dbReference type="RefSeq" id="WP_054746212.1">
    <property type="nucleotide sequence ID" value="NZ_AZCV01000007.1"/>
</dbReference>
<name>A0A0R1GSL4_9LACO</name>
<dbReference type="EMBL" id="AZCV01000007">
    <property type="protein sequence ID" value="KRK37115.1"/>
    <property type="molecule type" value="Genomic_DNA"/>
</dbReference>
<proteinExistence type="predicted"/>
<sequence length="60" mass="6642">MKTKIVLHADDMGKVPELLSNLGNMVRYANTHEQDQIEVVSAGVLDIAVLQQDGFSYIKP</sequence>